<gene>
    <name evidence="1" type="ORF">SAMN04487860_12212</name>
</gene>
<dbReference type="CDD" id="cd20691">
    <property type="entry name" value="CdiI_EC536-like"/>
    <property type="match status" value="1"/>
</dbReference>
<dbReference type="Proteomes" id="UP000184394">
    <property type="component" value="Unassembled WGS sequence"/>
</dbReference>
<accession>A0A1M7MFF8</accession>
<reference evidence="1 2" key="1">
    <citation type="submission" date="2016-11" db="EMBL/GenBank/DDBJ databases">
        <authorList>
            <person name="Jaros S."/>
            <person name="Januszkiewicz K."/>
            <person name="Wedrychowicz H."/>
        </authorList>
    </citation>
    <scope>NUCLEOTIDE SEQUENCE [LARGE SCALE GENOMIC DNA]</scope>
    <source>
        <strain evidence="1 2">Y1</strain>
    </source>
</reference>
<name>A0A1M7MFF8_RUMFL</name>
<dbReference type="EMBL" id="FRCT01000022">
    <property type="protein sequence ID" value="SHM89517.1"/>
    <property type="molecule type" value="Genomic_DNA"/>
</dbReference>
<protein>
    <submittedName>
        <fullName evidence="1">Uncharacterized protein</fullName>
    </submittedName>
</protein>
<evidence type="ECO:0000313" key="1">
    <source>
        <dbReference type="EMBL" id="SHM89517.1"/>
    </source>
</evidence>
<organism evidence="1 2">
    <name type="scientific">Ruminococcus flavefaciens</name>
    <dbReference type="NCBI Taxonomy" id="1265"/>
    <lineage>
        <taxon>Bacteria</taxon>
        <taxon>Bacillati</taxon>
        <taxon>Bacillota</taxon>
        <taxon>Clostridia</taxon>
        <taxon>Eubacteriales</taxon>
        <taxon>Oscillospiraceae</taxon>
        <taxon>Ruminococcus</taxon>
    </lineage>
</organism>
<sequence>MSNNHETNHFGGNEQMSKTLKEIYEYDLIEDDGIDYTVDEWFNTIMEKTKDQLSVADVSRMLRQKICSRIAIKRAIEMLSDDPFTGEMFEGQLMFNLYKGKEKYLKLFYTQMAPVLEKAGLMAKCHKFGSNEEKEEYMSVIAKFAQKIKEDTT</sequence>
<dbReference type="AlphaFoldDB" id="A0A1M7MFF8"/>
<dbReference type="Pfam" id="PF18616">
    <property type="entry name" value="CdiI_3"/>
    <property type="match status" value="1"/>
</dbReference>
<evidence type="ECO:0000313" key="2">
    <source>
        <dbReference type="Proteomes" id="UP000184394"/>
    </source>
</evidence>
<proteinExistence type="predicted"/>
<dbReference type="InterPro" id="IPR040547">
    <property type="entry name" value="CdiI"/>
</dbReference>